<comment type="caution">
    <text evidence="3">The sequence shown here is derived from an EMBL/GenBank/DDBJ whole genome shotgun (WGS) entry which is preliminary data.</text>
</comment>
<dbReference type="RefSeq" id="WP_163963967.1">
    <property type="nucleotide sequence ID" value="NZ_JAAIVB010000045.1"/>
</dbReference>
<dbReference type="PRINTS" id="PR00081">
    <property type="entry name" value="GDHRDH"/>
</dbReference>
<dbReference type="InterPro" id="IPR002347">
    <property type="entry name" value="SDR_fam"/>
</dbReference>
<dbReference type="PANTHER" id="PTHR43477:SF1">
    <property type="entry name" value="DIHYDROANTICAPSIN 7-DEHYDROGENASE"/>
    <property type="match status" value="1"/>
</dbReference>
<evidence type="ECO:0000313" key="3">
    <source>
        <dbReference type="EMBL" id="NEX62093.1"/>
    </source>
</evidence>
<evidence type="ECO:0000256" key="1">
    <source>
        <dbReference type="ARBA" id="ARBA00006484"/>
    </source>
</evidence>
<evidence type="ECO:0000256" key="2">
    <source>
        <dbReference type="ARBA" id="ARBA00023002"/>
    </source>
</evidence>
<dbReference type="Pfam" id="PF13561">
    <property type="entry name" value="adh_short_C2"/>
    <property type="match status" value="1"/>
</dbReference>
<comment type="similarity">
    <text evidence="1">Belongs to the short-chain dehydrogenases/reductases (SDR) family.</text>
</comment>
<reference evidence="3 4" key="1">
    <citation type="submission" date="2020-02" db="EMBL/GenBank/DDBJ databases">
        <authorList>
            <person name="Kim M.K."/>
        </authorList>
    </citation>
    <scope>NUCLEOTIDE SEQUENCE [LARGE SCALE GENOMIC DNA]</scope>
    <source>
        <strain evidence="3 4">17J57-3</strain>
    </source>
</reference>
<dbReference type="InterPro" id="IPR051122">
    <property type="entry name" value="SDR_DHRS6-like"/>
</dbReference>
<gene>
    <name evidence="3" type="ORF">G3574_13470</name>
</gene>
<keyword evidence="2" id="KW-0560">Oxidoreductase</keyword>
<proteinExistence type="inferred from homology"/>
<organism evidence="3 4">
    <name type="scientific">Noviherbaspirillum galbum</name>
    <dbReference type="NCBI Taxonomy" id="2709383"/>
    <lineage>
        <taxon>Bacteria</taxon>
        <taxon>Pseudomonadati</taxon>
        <taxon>Pseudomonadota</taxon>
        <taxon>Betaproteobacteria</taxon>
        <taxon>Burkholderiales</taxon>
        <taxon>Oxalobacteraceae</taxon>
        <taxon>Noviherbaspirillum</taxon>
    </lineage>
</organism>
<dbReference type="CDD" id="cd05233">
    <property type="entry name" value="SDR_c"/>
    <property type="match status" value="1"/>
</dbReference>
<dbReference type="AlphaFoldDB" id="A0A6B3SMX2"/>
<dbReference type="Gene3D" id="3.40.50.720">
    <property type="entry name" value="NAD(P)-binding Rossmann-like Domain"/>
    <property type="match status" value="1"/>
</dbReference>
<protein>
    <submittedName>
        <fullName evidence="3">SDR family oxidoreductase</fullName>
    </submittedName>
</protein>
<dbReference type="Proteomes" id="UP000482155">
    <property type="component" value="Unassembled WGS sequence"/>
</dbReference>
<keyword evidence="4" id="KW-1185">Reference proteome</keyword>
<evidence type="ECO:0000313" key="4">
    <source>
        <dbReference type="Proteomes" id="UP000482155"/>
    </source>
</evidence>
<name>A0A6B3SMX2_9BURK</name>
<dbReference type="PANTHER" id="PTHR43477">
    <property type="entry name" value="DIHYDROANTICAPSIN 7-DEHYDROGENASE"/>
    <property type="match status" value="1"/>
</dbReference>
<dbReference type="SUPFAM" id="SSF51735">
    <property type="entry name" value="NAD(P)-binding Rossmann-fold domains"/>
    <property type="match status" value="1"/>
</dbReference>
<accession>A0A6B3SMX2</accession>
<dbReference type="GO" id="GO:0016491">
    <property type="term" value="F:oxidoreductase activity"/>
    <property type="evidence" value="ECO:0007669"/>
    <property type="project" value="UniProtKB-KW"/>
</dbReference>
<dbReference type="EMBL" id="JAAIVB010000045">
    <property type="protein sequence ID" value="NEX62093.1"/>
    <property type="molecule type" value="Genomic_DNA"/>
</dbReference>
<dbReference type="InterPro" id="IPR036291">
    <property type="entry name" value="NAD(P)-bd_dom_sf"/>
</dbReference>
<sequence length="239" mass="24923">MPAEGSHVVIVGGASGIGLSIAKTCAALGASVTISGRDVDRGLQVAAGLGGSVRFVQIDLLESDSIKRAFEGNTRIDHLVLTPVYPGNQSLREFDVEEAMRALRLKLVAFPQVVKAALPRLKSTSSITVFGGLAKANPYPGSTMVSIANGGVVGMVRTLAVELAPIRVNCISPGLVEDSPRWQARIAAGAGAAVEAFKMRTPSQKLANVEDIVHGVLFLMDNRAANGIDLELDGGIQLV</sequence>